<evidence type="ECO:0000259" key="2">
    <source>
        <dbReference type="Pfam" id="PF24549"/>
    </source>
</evidence>
<accession>A0ABN9VXT5</accession>
<feature type="region of interest" description="Disordered" evidence="1">
    <location>
        <begin position="1"/>
        <end position="37"/>
    </location>
</feature>
<protein>
    <recommendedName>
        <fullName evidence="2">DUF7602 domain-containing protein</fullName>
    </recommendedName>
</protein>
<feature type="compositionally biased region" description="Low complexity" evidence="1">
    <location>
        <begin position="27"/>
        <end position="37"/>
    </location>
</feature>
<feature type="non-terminal residue" evidence="3">
    <location>
        <position position="1"/>
    </location>
</feature>
<dbReference type="InterPro" id="IPR056022">
    <property type="entry name" value="DUF7602"/>
</dbReference>
<proteinExistence type="predicted"/>
<name>A0ABN9VXT5_9DINO</name>
<reference evidence="3" key="1">
    <citation type="submission" date="2023-10" db="EMBL/GenBank/DDBJ databases">
        <authorList>
            <person name="Chen Y."/>
            <person name="Shah S."/>
            <person name="Dougan E. K."/>
            <person name="Thang M."/>
            <person name="Chan C."/>
        </authorList>
    </citation>
    <scope>NUCLEOTIDE SEQUENCE [LARGE SCALE GENOMIC DNA]</scope>
</reference>
<sequence>APSPAPPSAAAAPGAEPRGDLPELLRGRPLPEGLLGPARERLEGGLRSCVEGLYSDRVRPELPEVQRRLRGCGWSAREVGAALALAARDPGLYRVEPPSGGGPPQVLLRAPPAWFAGWVDPDARGELPPGVAQALCDLAALSEGFFKGGRRELASAMQRRGSECLQSRSLGELTHLAALALGSTGPLRYAPQHGGRIQRRPGGAPRGRGAALEPRVPAAAPLRAAAGAGAAPAPGGGGDAACGIEVAAAHAHSVGEVSPHELQLYSHLYMASEGTAASLQGFESVGQFEDSWMTIPCDPYDSVYSLAAVMFQPWAAAPLECVAHATDHQHGLPSFMGDVMGYSYVIGDDLKVG</sequence>
<evidence type="ECO:0000256" key="1">
    <source>
        <dbReference type="SAM" id="MobiDB-lite"/>
    </source>
</evidence>
<gene>
    <name evidence="3" type="ORF">PCOR1329_LOCUS61446</name>
</gene>
<dbReference type="Proteomes" id="UP001189429">
    <property type="component" value="Unassembled WGS sequence"/>
</dbReference>
<comment type="caution">
    <text evidence="3">The sequence shown here is derived from an EMBL/GenBank/DDBJ whole genome shotgun (WGS) entry which is preliminary data.</text>
</comment>
<dbReference type="EMBL" id="CAUYUJ010017727">
    <property type="protein sequence ID" value="CAK0877360.1"/>
    <property type="molecule type" value="Genomic_DNA"/>
</dbReference>
<dbReference type="Pfam" id="PF24549">
    <property type="entry name" value="DUF7602"/>
    <property type="match status" value="1"/>
</dbReference>
<organism evidence="3 4">
    <name type="scientific">Prorocentrum cordatum</name>
    <dbReference type="NCBI Taxonomy" id="2364126"/>
    <lineage>
        <taxon>Eukaryota</taxon>
        <taxon>Sar</taxon>
        <taxon>Alveolata</taxon>
        <taxon>Dinophyceae</taxon>
        <taxon>Prorocentrales</taxon>
        <taxon>Prorocentraceae</taxon>
        <taxon>Prorocentrum</taxon>
    </lineage>
</organism>
<feature type="compositionally biased region" description="Basic and acidic residues" evidence="1">
    <location>
        <begin position="17"/>
        <end position="26"/>
    </location>
</feature>
<evidence type="ECO:0000313" key="4">
    <source>
        <dbReference type="Proteomes" id="UP001189429"/>
    </source>
</evidence>
<feature type="region of interest" description="Disordered" evidence="1">
    <location>
        <begin position="192"/>
        <end position="211"/>
    </location>
</feature>
<keyword evidence="4" id="KW-1185">Reference proteome</keyword>
<evidence type="ECO:0000313" key="3">
    <source>
        <dbReference type="EMBL" id="CAK0877360.1"/>
    </source>
</evidence>
<feature type="compositionally biased region" description="Low complexity" evidence="1">
    <location>
        <begin position="200"/>
        <end position="211"/>
    </location>
</feature>
<feature type="domain" description="DUF7602" evidence="2">
    <location>
        <begin position="45"/>
        <end position="117"/>
    </location>
</feature>